<accession>C4FBV7</accession>
<dbReference type="HOGENOM" id="CLU_3214863_0_0_11"/>
<proteinExistence type="predicted"/>
<dbReference type="EMBL" id="ABXH02000041">
    <property type="protein sequence ID" value="EEP43656.1"/>
    <property type="molecule type" value="Genomic_DNA"/>
</dbReference>
<dbReference type="AlphaFoldDB" id="C4FBV7"/>
<evidence type="ECO:0000313" key="2">
    <source>
        <dbReference type="Proteomes" id="UP000003295"/>
    </source>
</evidence>
<gene>
    <name evidence="1" type="ORF">COLINT_03570</name>
</gene>
<reference evidence="1 2" key="1">
    <citation type="submission" date="2009-04" db="EMBL/GenBank/DDBJ databases">
        <authorList>
            <person name="Weinstock G."/>
            <person name="Sodergren E."/>
            <person name="Clifton S."/>
            <person name="Fulton L."/>
            <person name="Fulton B."/>
            <person name="Courtney L."/>
            <person name="Fronick C."/>
            <person name="Harrison M."/>
            <person name="Strong C."/>
            <person name="Farmer C."/>
            <person name="Delahaunty K."/>
            <person name="Markovic C."/>
            <person name="Hall O."/>
            <person name="Minx P."/>
            <person name="Tomlinson C."/>
            <person name="Mitreva M."/>
            <person name="Nelson J."/>
            <person name="Hou S."/>
            <person name="Wollam A."/>
            <person name="Pepin K.H."/>
            <person name="Johnson M."/>
            <person name="Bhonagiri V."/>
            <person name="Nash W.E."/>
            <person name="Warren W."/>
            <person name="Chinwalla A."/>
            <person name="Mardis E.R."/>
            <person name="Wilson R.K."/>
        </authorList>
    </citation>
    <scope>NUCLEOTIDE SEQUENCE [LARGE SCALE GENOMIC DNA]</scope>
    <source>
        <strain evidence="1 2">DSM 13280</strain>
    </source>
</reference>
<name>C4FBV7_9ACTN</name>
<evidence type="ECO:0000313" key="1">
    <source>
        <dbReference type="EMBL" id="EEP43656.1"/>
    </source>
</evidence>
<dbReference type="Proteomes" id="UP000003295">
    <property type="component" value="Unassembled WGS sequence"/>
</dbReference>
<organism evidence="1 2">
    <name type="scientific">Collinsella intestinalis DSM 13280</name>
    <dbReference type="NCBI Taxonomy" id="521003"/>
    <lineage>
        <taxon>Bacteria</taxon>
        <taxon>Bacillati</taxon>
        <taxon>Actinomycetota</taxon>
        <taxon>Coriobacteriia</taxon>
        <taxon>Coriobacteriales</taxon>
        <taxon>Coriobacteriaceae</taxon>
        <taxon>Collinsella</taxon>
    </lineage>
</organism>
<dbReference type="STRING" id="521003.COLINT_03570"/>
<protein>
    <submittedName>
        <fullName evidence="1">Uncharacterized protein</fullName>
    </submittedName>
</protein>
<comment type="caution">
    <text evidence="1">The sequence shown here is derived from an EMBL/GenBank/DDBJ whole genome shotgun (WGS) entry which is preliminary data.</text>
</comment>
<sequence length="44" mass="4920">MGPPHPATPRYIRLYCTAGGGARAARQGPFWITCRENMAFARRI</sequence>